<reference evidence="12 13" key="1">
    <citation type="journal article" date="2015" name="Genome Announc.">
        <title>Expanding the biotechnology potential of lactobacilli through comparative genomics of 213 strains and associated genera.</title>
        <authorList>
            <person name="Sun Z."/>
            <person name="Harris H.M."/>
            <person name="McCann A."/>
            <person name="Guo C."/>
            <person name="Argimon S."/>
            <person name="Zhang W."/>
            <person name="Yang X."/>
            <person name="Jeffery I.B."/>
            <person name="Cooney J.C."/>
            <person name="Kagawa T.F."/>
            <person name="Liu W."/>
            <person name="Song Y."/>
            <person name="Salvetti E."/>
            <person name="Wrobel A."/>
            <person name="Rasinkangas P."/>
            <person name="Parkhill J."/>
            <person name="Rea M.C."/>
            <person name="O'Sullivan O."/>
            <person name="Ritari J."/>
            <person name="Douillard F.P."/>
            <person name="Paul Ross R."/>
            <person name="Yang R."/>
            <person name="Briner A.E."/>
            <person name="Felis G.E."/>
            <person name="de Vos W.M."/>
            <person name="Barrangou R."/>
            <person name="Klaenhammer T.R."/>
            <person name="Caufield P.W."/>
            <person name="Cui Y."/>
            <person name="Zhang H."/>
            <person name="O'Toole P.W."/>
        </authorList>
    </citation>
    <scope>NUCLEOTIDE SEQUENCE [LARGE SCALE GENOMIC DNA]</scope>
    <source>
        <strain evidence="12 13">DSM 17896</strain>
    </source>
</reference>
<dbReference type="InterPro" id="IPR030659">
    <property type="entry name" value="SecY_CS"/>
</dbReference>
<evidence type="ECO:0000256" key="10">
    <source>
        <dbReference type="HAMAP-Rule" id="MF_01465"/>
    </source>
</evidence>
<keyword evidence="8 10" id="KW-0472">Membrane</keyword>
<dbReference type="OrthoDB" id="9809248at2"/>
<feature type="transmembrane region" description="Helical" evidence="10">
    <location>
        <begin position="211"/>
        <end position="235"/>
    </location>
</feature>
<dbReference type="FunFam" id="1.10.3370.10:FF:000001">
    <property type="entry name" value="Preprotein translocase subunit SecY"/>
    <property type="match status" value="1"/>
</dbReference>
<evidence type="ECO:0000256" key="9">
    <source>
        <dbReference type="ARBA" id="ARBA00039733"/>
    </source>
</evidence>
<feature type="transmembrane region" description="Helical" evidence="10">
    <location>
        <begin position="313"/>
        <end position="330"/>
    </location>
</feature>
<keyword evidence="13" id="KW-1185">Reference proteome</keyword>
<comment type="similarity">
    <text evidence="2 10 11">Belongs to the SecY/SEC61-alpha family.</text>
</comment>
<feature type="transmembrane region" description="Helical" evidence="10">
    <location>
        <begin position="392"/>
        <end position="414"/>
    </location>
</feature>
<feature type="transmembrane region" description="Helical" evidence="10">
    <location>
        <begin position="148"/>
        <end position="167"/>
    </location>
</feature>
<comment type="function">
    <text evidence="10">The central subunit of the protein translocation channel SecYEG. Consists of two halves formed by TMs 1-5 and 6-10. These two domains form a lateral gate at the front which open onto the bilayer between TMs 2 and 7, and are clamped together by SecE at the back. The channel is closed by both a pore ring composed of hydrophobic SecY resides and a short helix (helix 2A) on the extracellular side of the membrane which forms a plug. The plug probably moves laterally to allow the channel to open. The ring and the pore may move independently.</text>
</comment>
<organism evidence="12 13">
    <name type="scientific">Limosilactobacillus secaliphilus</name>
    <dbReference type="NCBI Taxonomy" id="396268"/>
    <lineage>
        <taxon>Bacteria</taxon>
        <taxon>Bacillati</taxon>
        <taxon>Bacillota</taxon>
        <taxon>Bacilli</taxon>
        <taxon>Lactobacillales</taxon>
        <taxon>Lactobacillaceae</taxon>
        <taxon>Limosilactobacillus</taxon>
    </lineage>
</organism>
<feature type="transmembrane region" description="Helical" evidence="10">
    <location>
        <begin position="364"/>
        <end position="386"/>
    </location>
</feature>
<dbReference type="Proteomes" id="UP000050934">
    <property type="component" value="Unassembled WGS sequence"/>
</dbReference>
<dbReference type="InterPro" id="IPR023201">
    <property type="entry name" value="SecY_dom_sf"/>
</dbReference>
<evidence type="ECO:0000313" key="13">
    <source>
        <dbReference type="Proteomes" id="UP000050934"/>
    </source>
</evidence>
<feature type="transmembrane region" description="Helical" evidence="10">
    <location>
        <begin position="115"/>
        <end position="136"/>
    </location>
</feature>
<dbReference type="PRINTS" id="PR00303">
    <property type="entry name" value="SECYTRNLCASE"/>
</dbReference>
<dbReference type="GO" id="GO:0065002">
    <property type="term" value="P:intracellular protein transmembrane transport"/>
    <property type="evidence" value="ECO:0007669"/>
    <property type="project" value="UniProtKB-UniRule"/>
</dbReference>
<dbReference type="InterPro" id="IPR002208">
    <property type="entry name" value="SecY/SEC61-alpha"/>
</dbReference>
<dbReference type="PATRIC" id="fig|396268.3.peg.697"/>
<comment type="caution">
    <text evidence="12">The sequence shown here is derived from an EMBL/GenBank/DDBJ whole genome shotgun (WGS) entry which is preliminary data.</text>
</comment>
<dbReference type="RefSeq" id="WP_057741437.1">
    <property type="nucleotide sequence ID" value="NZ_JQBW01000010.1"/>
</dbReference>
<evidence type="ECO:0000256" key="7">
    <source>
        <dbReference type="ARBA" id="ARBA00023010"/>
    </source>
</evidence>
<comment type="subunit">
    <text evidence="10">Component of the Sec protein translocase complex. Heterotrimer consisting of SecY, SecE and SecG subunits. The heterotrimers can form oligomers, although 1 heterotrimer is thought to be able to translocate proteins. Interacts with the ribosome. Interacts with SecDF, and other proteins may be involved. Interacts with SecA.</text>
</comment>
<dbReference type="EMBL" id="JQBW01000010">
    <property type="protein sequence ID" value="KRN58242.1"/>
    <property type="molecule type" value="Genomic_DNA"/>
</dbReference>
<evidence type="ECO:0000313" key="12">
    <source>
        <dbReference type="EMBL" id="KRN58242.1"/>
    </source>
</evidence>
<dbReference type="PIRSF" id="PIRSF004557">
    <property type="entry name" value="SecY"/>
    <property type="match status" value="1"/>
</dbReference>
<evidence type="ECO:0000256" key="3">
    <source>
        <dbReference type="ARBA" id="ARBA00022448"/>
    </source>
</evidence>
<dbReference type="PANTHER" id="PTHR10906">
    <property type="entry name" value="SECY/SEC61-ALPHA FAMILY MEMBER"/>
    <property type="match status" value="1"/>
</dbReference>
<dbReference type="GO" id="GO:0043952">
    <property type="term" value="P:protein transport by the Sec complex"/>
    <property type="evidence" value="ECO:0007669"/>
    <property type="project" value="UniProtKB-UniRule"/>
</dbReference>
<evidence type="ECO:0000256" key="2">
    <source>
        <dbReference type="ARBA" id="ARBA00005751"/>
    </source>
</evidence>
<dbReference type="PROSITE" id="PS00755">
    <property type="entry name" value="SECY_1"/>
    <property type="match status" value="1"/>
</dbReference>
<keyword evidence="7 10" id="KW-0811">Translocation</keyword>
<dbReference type="InterPro" id="IPR026593">
    <property type="entry name" value="SecY"/>
</dbReference>
<keyword evidence="10" id="KW-1003">Cell membrane</keyword>
<proteinExistence type="inferred from homology"/>
<evidence type="ECO:0000256" key="8">
    <source>
        <dbReference type="ARBA" id="ARBA00023136"/>
    </source>
</evidence>
<feature type="transmembrane region" description="Helical" evidence="10">
    <location>
        <begin position="174"/>
        <end position="191"/>
    </location>
</feature>
<dbReference type="Gene3D" id="1.10.3370.10">
    <property type="entry name" value="SecY subunit domain"/>
    <property type="match status" value="1"/>
</dbReference>
<dbReference type="HAMAP" id="MF_01465">
    <property type="entry name" value="SecY"/>
    <property type="match status" value="1"/>
</dbReference>
<dbReference type="Pfam" id="PF00344">
    <property type="entry name" value="SecY"/>
    <property type="match status" value="1"/>
</dbReference>
<evidence type="ECO:0000256" key="1">
    <source>
        <dbReference type="ARBA" id="ARBA00004141"/>
    </source>
</evidence>
<evidence type="ECO:0000256" key="4">
    <source>
        <dbReference type="ARBA" id="ARBA00022692"/>
    </source>
</evidence>
<gene>
    <name evidence="10" type="primary">secY</name>
    <name evidence="12" type="ORF">IV45_GL000687</name>
</gene>
<feature type="transmembrane region" description="Helical" evidence="10">
    <location>
        <begin position="256"/>
        <end position="278"/>
    </location>
</feature>
<dbReference type="STRING" id="396268.IV45_GL000687"/>
<protein>
    <recommendedName>
        <fullName evidence="9 10">Protein translocase subunit SecY</fullName>
    </recommendedName>
</protein>
<name>A0A0R2HZF2_9LACO</name>
<dbReference type="GO" id="GO:0006605">
    <property type="term" value="P:protein targeting"/>
    <property type="evidence" value="ECO:0007669"/>
    <property type="project" value="UniProtKB-UniRule"/>
</dbReference>
<dbReference type="GO" id="GO:0005886">
    <property type="term" value="C:plasma membrane"/>
    <property type="evidence" value="ECO:0007669"/>
    <property type="project" value="UniProtKB-SubCell"/>
</dbReference>
<keyword evidence="5 10" id="KW-0653">Protein transport</keyword>
<evidence type="ECO:0000256" key="11">
    <source>
        <dbReference type="RuleBase" id="RU004349"/>
    </source>
</evidence>
<evidence type="ECO:0000256" key="5">
    <source>
        <dbReference type="ARBA" id="ARBA00022927"/>
    </source>
</evidence>
<dbReference type="SUPFAM" id="SSF103491">
    <property type="entry name" value="Preprotein translocase SecY subunit"/>
    <property type="match status" value="1"/>
</dbReference>
<comment type="subcellular location">
    <subcellularLocation>
        <location evidence="10">Cell membrane</location>
        <topology evidence="10">Multi-pass membrane protein</topology>
    </subcellularLocation>
    <subcellularLocation>
        <location evidence="1">Membrane</location>
        <topology evidence="1">Multi-pass membrane protein</topology>
    </subcellularLocation>
</comment>
<dbReference type="NCBIfam" id="TIGR00967">
    <property type="entry name" value="3a0501s007"/>
    <property type="match status" value="1"/>
</dbReference>
<keyword evidence="6 10" id="KW-1133">Transmembrane helix</keyword>
<dbReference type="AlphaFoldDB" id="A0A0R2HZF2"/>
<keyword evidence="4 10" id="KW-0812">Transmembrane</keyword>
<keyword evidence="3 10" id="KW-0813">Transport</keyword>
<sequence length="432" mass="47207">MFTTVKDAFKEKNIRSKILFTLFVLIVYRFGASITVPGVNAAALAQISSTGLASILNTFSGGGLENYSLFAMGVSPYITAQIVVQLLQMDIVPKFVEWSKQGEVGRRKLNQATRWLTIVLGFIQSIGITAGFNALSTIKLVNNPGVKTYLTIGLILTAGTMFATWLGDMITERGVGNGVSMLIFAGIIAQIPQGLKQLYQDQIVGESGTGLYAGIGFIAIVVVALLIIVKFVTWVQQAERRLPIQYTRRTTTSPKSSYLPLKINVSGVIPVIFAGSFISTPQTILMAFQQNHGGDTWYQVLTNIFNMQSGPGITLYIFLIVVFTFFYAFVQVNPEKLAENLQKQGSYISGVWPGKGTQDFVSSLLMRLSTVGSLFLGVISLIPLLASNIWNLSQSIGLGGTSLLIIVQIALDVNRQLKGMTMRREYIGFIHE</sequence>
<evidence type="ECO:0000256" key="6">
    <source>
        <dbReference type="ARBA" id="ARBA00022989"/>
    </source>
</evidence>
<accession>A0A0R2HZF2</accession>
<comment type="caution">
    <text evidence="10">Lacks conserved residue(s) required for the propagation of feature annotation.</text>
</comment>